<sequence length="286" mass="32762">MQDARGQMAARETLNARSRARWAALVEDKDFNAACAVLSGFCAMSPWETVNRVLYLQGPPRPSGITNQSSIDKPLRKDLALLWKELHQSLSRQSCILQVRYEIVKDRDMGPSSAPMDLDSMPGVLRWADFPDPPHGRPLLTQRKMVEIWEQKKLLPIMRDNNYRFFREEIEFCLTRQYFLRPIGDYAPLESRGGQQPSPLASLPAWDAVTPVDMQNRWILLVKSHVVQDNKPDDIKIAQDQLLSIRLELEGAFDFKTIDRKVHDTRIAQQQQGIQALPQKVMLGKS</sequence>
<dbReference type="OrthoDB" id="5348092at2759"/>
<dbReference type="EMBL" id="GL698477">
    <property type="protein sequence ID" value="EFY92123.1"/>
    <property type="molecule type" value="Genomic_DNA"/>
</dbReference>
<protein>
    <recommendedName>
        <fullName evidence="1">Mediator of RNA polymerase II transcription subunit 18</fullName>
    </recommendedName>
    <alternativeName>
        <fullName evidence="1">Mediator complex subunit 18</fullName>
    </alternativeName>
</protein>
<comment type="subcellular location">
    <subcellularLocation>
        <location evidence="1">Nucleus</location>
    </subcellularLocation>
</comment>
<keyword evidence="3" id="KW-1185">Reference proteome</keyword>
<name>E9DVS6_METAQ</name>
<reference evidence="2 3" key="1">
    <citation type="journal article" date="2011" name="PLoS Genet.">
        <title>Genome sequencing and comparative transcriptomics of the model entomopathogenic fungi Metarhizium anisopliae and M. acridum.</title>
        <authorList>
            <person name="Gao Q."/>
            <person name="Jin K."/>
            <person name="Ying S.H."/>
            <person name="Zhang Y."/>
            <person name="Xiao G."/>
            <person name="Shang Y."/>
            <person name="Duan Z."/>
            <person name="Hu X."/>
            <person name="Xie X.Q."/>
            <person name="Zhou G."/>
            <person name="Peng G."/>
            <person name="Luo Z."/>
            <person name="Huang W."/>
            <person name="Wang B."/>
            <person name="Fang W."/>
            <person name="Wang S."/>
            <person name="Zhong Y."/>
            <person name="Ma L.J."/>
            <person name="St Leger R.J."/>
            <person name="Zhao G.P."/>
            <person name="Pei Y."/>
            <person name="Feng M.G."/>
            <person name="Xia Y."/>
            <person name="Wang C."/>
        </authorList>
    </citation>
    <scope>NUCLEOTIDE SEQUENCE [LARGE SCALE GENOMIC DNA]</scope>
    <source>
        <strain evidence="2 3">CQMa 102</strain>
    </source>
</reference>
<dbReference type="InterPro" id="IPR019095">
    <property type="entry name" value="Mediator_Med18"/>
</dbReference>
<dbReference type="AlphaFoldDB" id="E9DVS6"/>
<dbReference type="GO" id="GO:0003712">
    <property type="term" value="F:transcription coregulator activity"/>
    <property type="evidence" value="ECO:0007669"/>
    <property type="project" value="InterPro"/>
</dbReference>
<comment type="function">
    <text evidence="1">Component of the Mediator complex, a coactivator involved in the regulated transcription of nearly all RNA polymerase II-dependent genes. Mediator functions as a bridge to convey information from gene-specific regulatory proteins to the basal RNA polymerase II transcription machinery. Mediator is recruited to promoters by direct interactions with regulatory proteins and serves as a scaffold for the assembly of a functional preinitiation complex with RNA polymerase II and the general transcription factors.</text>
</comment>
<organism evidence="3">
    <name type="scientific">Metarhizium acridum (strain CQMa 102)</name>
    <dbReference type="NCBI Taxonomy" id="655827"/>
    <lineage>
        <taxon>Eukaryota</taxon>
        <taxon>Fungi</taxon>
        <taxon>Dikarya</taxon>
        <taxon>Ascomycota</taxon>
        <taxon>Pezizomycotina</taxon>
        <taxon>Sordariomycetes</taxon>
        <taxon>Hypocreomycetidae</taxon>
        <taxon>Hypocreales</taxon>
        <taxon>Clavicipitaceae</taxon>
        <taxon>Metarhizium</taxon>
    </lineage>
</organism>
<dbReference type="Gene3D" id="2.40.320.10">
    <property type="entry name" value="Hypothetical Protein Pfu-838710-001"/>
    <property type="match status" value="1"/>
</dbReference>
<keyword evidence="1" id="KW-0805">Transcription regulation</keyword>
<evidence type="ECO:0000313" key="2">
    <source>
        <dbReference type="EMBL" id="EFY92123.1"/>
    </source>
</evidence>
<proteinExistence type="inferred from homology"/>
<dbReference type="InParanoid" id="E9DVS6"/>
<dbReference type="STRING" id="655827.E9DVS6"/>
<dbReference type="Proteomes" id="UP000002499">
    <property type="component" value="Unassembled WGS sequence"/>
</dbReference>
<dbReference type="Pfam" id="PF09637">
    <property type="entry name" value="Med18"/>
    <property type="match status" value="1"/>
</dbReference>
<keyword evidence="1" id="KW-0010">Activator</keyword>
<dbReference type="OMA" id="MHEIFLT"/>
<gene>
    <name evidence="1" type="primary">MED18</name>
    <name evidence="2" type="ORF">MAC_01724</name>
</gene>
<evidence type="ECO:0000256" key="1">
    <source>
        <dbReference type="RuleBase" id="RU364150"/>
    </source>
</evidence>
<accession>E9DVS6</accession>
<comment type="similarity">
    <text evidence="1">Belongs to the Mediator complex subunit 18 family.</text>
</comment>
<keyword evidence="1" id="KW-0804">Transcription</keyword>
<dbReference type="GO" id="GO:0016592">
    <property type="term" value="C:mediator complex"/>
    <property type="evidence" value="ECO:0007669"/>
    <property type="project" value="InterPro"/>
</dbReference>
<evidence type="ECO:0000313" key="3">
    <source>
        <dbReference type="Proteomes" id="UP000002499"/>
    </source>
</evidence>
<comment type="subunit">
    <text evidence="1">Component of the Mediator complex.</text>
</comment>
<dbReference type="HOGENOM" id="CLU_042562_1_0_1"/>
<keyword evidence="1" id="KW-0539">Nucleus</keyword>
<dbReference type="eggNOG" id="ENOG502RI2G">
    <property type="taxonomic scope" value="Eukaryota"/>
</dbReference>
<dbReference type="GO" id="GO:0006357">
    <property type="term" value="P:regulation of transcription by RNA polymerase II"/>
    <property type="evidence" value="ECO:0007669"/>
    <property type="project" value="InterPro"/>
</dbReference>